<accession>A0A4Q7EMA4</accession>
<protein>
    <submittedName>
        <fullName evidence="1">Uncharacterized protein</fullName>
    </submittedName>
</protein>
<comment type="caution">
    <text evidence="1">The sequence shown here is derived from an EMBL/GenBank/DDBJ whole genome shotgun (WGS) entry which is preliminary data.</text>
</comment>
<gene>
    <name evidence="1" type="ORF">C3B51_02090</name>
</gene>
<organism evidence="1 2">
    <name type="scientific">Pseudoalteromonas rubra</name>
    <dbReference type="NCBI Taxonomy" id="43658"/>
    <lineage>
        <taxon>Bacteria</taxon>
        <taxon>Pseudomonadati</taxon>
        <taxon>Pseudomonadota</taxon>
        <taxon>Gammaproteobacteria</taxon>
        <taxon>Alteromonadales</taxon>
        <taxon>Pseudoalteromonadaceae</taxon>
        <taxon>Pseudoalteromonas</taxon>
    </lineage>
</organism>
<sequence length="486" mass="55872">MNHKREGEKEHERMVFAELVNFIGLEVYRAAVLTQYPDEYNRILSLNNEVVLALKALHCDEVHNNLDDLTWIIVNSIVLGQPLEELEEQINYVANQIYPDEILDEDIDLKAHLQEETKQVLQVAKMLHDSHASWCTDICHRCMPAGLISELNLKEVIAYVDSKAYILREEKVDEGTSNIDITPPPFRSISMFGDKPKYCIHSQKTDLVPIPEASLFNRYMRAVSSPKEKLKCSNTQYQALCLIAQIDKKVTHVEFTQSLNVKIDLSSPMSKRELELLMSALHHKIERHQTKNRTSALLLAENLEEVDQANRNIDLGTFDLANYMDLTKYQILGVSSFTDVKRALLGLMAWHEHFIKTGDDHSLIYEKANHHQYDSFEAVTEQFIDENTGEVKKGYGLNTIKKGYNVISVAIQRELINQRYGRYQERKLSSERKKALENSPVIPASDLHDNDKQMVNDRLGRLASRGYEGEIKQHEDGSIWVVPLRK</sequence>
<name>A0A4Q7EMA4_9GAMM</name>
<evidence type="ECO:0000313" key="1">
    <source>
        <dbReference type="EMBL" id="RZM84939.1"/>
    </source>
</evidence>
<evidence type="ECO:0000313" key="2">
    <source>
        <dbReference type="Proteomes" id="UP000292345"/>
    </source>
</evidence>
<reference evidence="1 2" key="1">
    <citation type="submission" date="2018-01" db="EMBL/GenBank/DDBJ databases">
        <title>Co-occurrence of chitin degradation, pigmentation and bioactivity in marine Pseudoalteromonas.</title>
        <authorList>
            <person name="Paulsen S."/>
            <person name="Gram L."/>
            <person name="Machado H."/>
        </authorList>
    </citation>
    <scope>NUCLEOTIDE SEQUENCE [LARGE SCALE GENOMIC DNA]</scope>
    <source>
        <strain evidence="1 2">S1946</strain>
    </source>
</reference>
<dbReference type="EMBL" id="PPUZ01000004">
    <property type="protein sequence ID" value="RZM84939.1"/>
    <property type="molecule type" value="Genomic_DNA"/>
</dbReference>
<dbReference type="AlphaFoldDB" id="A0A4Q7EMA4"/>
<dbReference type="Proteomes" id="UP000292345">
    <property type="component" value="Unassembled WGS sequence"/>
</dbReference>
<dbReference type="RefSeq" id="WP_130243996.1">
    <property type="nucleotide sequence ID" value="NZ_PPUZ01000004.1"/>
</dbReference>
<proteinExistence type="predicted"/>